<evidence type="ECO:0000256" key="1">
    <source>
        <dbReference type="ARBA" id="ARBA00008348"/>
    </source>
</evidence>
<proteinExistence type="inferred from homology"/>
<dbReference type="PANTHER" id="PTHR47683:SF2">
    <property type="entry name" value="RNA-BINDING S4 DOMAIN-CONTAINING PROTEIN"/>
    <property type="match status" value="1"/>
</dbReference>
<evidence type="ECO:0000256" key="3">
    <source>
        <dbReference type="PROSITE-ProRule" id="PRU00182"/>
    </source>
</evidence>
<evidence type="ECO:0000313" key="7">
    <source>
        <dbReference type="EMBL" id="SFW27751.1"/>
    </source>
</evidence>
<keyword evidence="2 4" id="KW-0413">Isomerase</keyword>
<evidence type="ECO:0000256" key="2">
    <source>
        <dbReference type="ARBA" id="ARBA00023235"/>
    </source>
</evidence>
<dbReference type="Pfam" id="PF01479">
    <property type="entry name" value="S4"/>
    <property type="match status" value="1"/>
</dbReference>
<dbReference type="InterPro" id="IPR050343">
    <property type="entry name" value="RsuA_PseudoU_synthase"/>
</dbReference>
<keyword evidence="10" id="KW-1185">Reference proteome</keyword>
<dbReference type="RefSeq" id="WP_083571359.1">
    <property type="nucleotide sequence ID" value="NZ_CP139972.1"/>
</dbReference>
<feature type="compositionally biased region" description="Basic and acidic residues" evidence="5">
    <location>
        <begin position="262"/>
        <end position="273"/>
    </location>
</feature>
<dbReference type="Pfam" id="PF00849">
    <property type="entry name" value="PseudoU_synth_2"/>
    <property type="match status" value="1"/>
</dbReference>
<dbReference type="EMBL" id="FPIZ01000002">
    <property type="protein sequence ID" value="SFW27751.1"/>
    <property type="molecule type" value="Genomic_DNA"/>
</dbReference>
<dbReference type="GO" id="GO:0120159">
    <property type="term" value="F:rRNA pseudouridine synthase activity"/>
    <property type="evidence" value="ECO:0007669"/>
    <property type="project" value="UniProtKB-ARBA"/>
</dbReference>
<evidence type="ECO:0000313" key="9">
    <source>
        <dbReference type="Proteomes" id="UP000183788"/>
    </source>
</evidence>
<dbReference type="FunFam" id="3.30.70.1560:FF:000002">
    <property type="entry name" value="Pseudouridine synthase"/>
    <property type="match status" value="1"/>
</dbReference>
<organism evidence="7 9">
    <name type="scientific">Chitinophaga sancti</name>
    <dbReference type="NCBI Taxonomy" id="1004"/>
    <lineage>
        <taxon>Bacteria</taxon>
        <taxon>Pseudomonadati</taxon>
        <taxon>Bacteroidota</taxon>
        <taxon>Chitinophagia</taxon>
        <taxon>Chitinophagales</taxon>
        <taxon>Chitinophagaceae</taxon>
        <taxon>Chitinophaga</taxon>
    </lineage>
</organism>
<evidence type="ECO:0000313" key="10">
    <source>
        <dbReference type="Proteomes" id="UP001326715"/>
    </source>
</evidence>
<sequence>MDQSISLNKFISDTGYCSRREADNLITQGRVLLNDRPAVLGNRYKPGDTVEVDGSLITAAKKDKLVYLALNKPPGITTTTELHVKDNIISFVNYPKRIFPIGRLDKDSEGLIFLTNDGDIINKILRAANNHEKEYVVRVDKAIDTAFLQKMSQGVPILDTVTLPCKVQMVGRQSFRITLTQGLNRQIRRMCEYLGYTVTGLQRVRIMNVKLDKLASGKWRHLTETELAAIKESIADSSAEGKVAGKRAKVVKPALQDEEEESIVKEKPAEKFREKKKSSGNAWWSDKKGDKPGKRTSVTGKKDNTSGRPGAGERTSAAGKKDNSAGRPGTTGKPSPAGKKENASGRPKTTGNPTRNDKVSARPGKASKPGKNDHSGPAHKGDKSRNAAPSRANKPSGPGKSGSNRGRKR</sequence>
<dbReference type="Gene3D" id="3.30.70.580">
    <property type="entry name" value="Pseudouridine synthase I, catalytic domain, N-terminal subdomain"/>
    <property type="match status" value="1"/>
</dbReference>
<reference evidence="7 9" key="1">
    <citation type="submission" date="2016-11" db="EMBL/GenBank/DDBJ databases">
        <authorList>
            <person name="Jaros S."/>
            <person name="Januszkiewicz K."/>
            <person name="Wedrychowicz H."/>
        </authorList>
    </citation>
    <scope>NUCLEOTIDE SEQUENCE [LARGE SCALE GENOMIC DNA]</scope>
    <source>
        <strain evidence="7 9">DSM 784</strain>
    </source>
</reference>
<dbReference type="InterPro" id="IPR020094">
    <property type="entry name" value="TruA/RsuA/RluB/E/F_N"/>
</dbReference>
<dbReference type="CDD" id="cd02554">
    <property type="entry name" value="PseudoU_synth_RluF"/>
    <property type="match status" value="1"/>
</dbReference>
<name>A0A1K1MXB2_9BACT</name>
<dbReference type="PROSITE" id="PS50889">
    <property type="entry name" value="S4"/>
    <property type="match status" value="1"/>
</dbReference>
<reference evidence="8 10" key="2">
    <citation type="submission" date="2023-11" db="EMBL/GenBank/DDBJ databases">
        <title>MicrobeMod: A computational toolkit for identifying prokaryotic methylation and restriction-modification with nanopore sequencing.</title>
        <authorList>
            <person name="Crits-Christoph A."/>
            <person name="Kang S.C."/>
            <person name="Lee H."/>
            <person name="Ostrov N."/>
        </authorList>
    </citation>
    <scope>NUCLEOTIDE SEQUENCE [LARGE SCALE GENOMIC DNA]</scope>
    <source>
        <strain evidence="8 10">ATCC 23090</strain>
    </source>
</reference>
<dbReference type="InterPro" id="IPR042092">
    <property type="entry name" value="PsdUridine_s_RsuA/RluB/E/F_cat"/>
</dbReference>
<comment type="similarity">
    <text evidence="1 4">Belongs to the pseudouridine synthase RsuA family.</text>
</comment>
<dbReference type="EMBL" id="CP140154">
    <property type="protein sequence ID" value="WQG91304.1"/>
    <property type="molecule type" value="Genomic_DNA"/>
</dbReference>
<dbReference type="STRING" id="1004.SAMN05661012_00976"/>
<dbReference type="NCBIfam" id="TIGR00093">
    <property type="entry name" value="pseudouridine synthase"/>
    <property type="match status" value="1"/>
</dbReference>
<dbReference type="InterPro" id="IPR020103">
    <property type="entry name" value="PsdUridine_synth_cat_dom_sf"/>
</dbReference>
<evidence type="ECO:0000256" key="5">
    <source>
        <dbReference type="SAM" id="MobiDB-lite"/>
    </source>
</evidence>
<dbReference type="PROSITE" id="PS01149">
    <property type="entry name" value="PSI_RSU"/>
    <property type="match status" value="1"/>
</dbReference>
<feature type="compositionally biased region" description="Basic and acidic residues" evidence="5">
    <location>
        <begin position="370"/>
        <end position="385"/>
    </location>
</feature>
<keyword evidence="3" id="KW-0694">RNA-binding</keyword>
<dbReference type="SMART" id="SM00363">
    <property type="entry name" value="S4"/>
    <property type="match status" value="1"/>
</dbReference>
<evidence type="ECO:0000256" key="4">
    <source>
        <dbReference type="RuleBase" id="RU003887"/>
    </source>
</evidence>
<dbReference type="Proteomes" id="UP000183788">
    <property type="component" value="Unassembled WGS sequence"/>
</dbReference>
<dbReference type="EC" id="5.4.99.-" evidence="4"/>
<dbReference type="SUPFAM" id="SSF55120">
    <property type="entry name" value="Pseudouridine synthase"/>
    <property type="match status" value="1"/>
</dbReference>
<dbReference type="InterPro" id="IPR036986">
    <property type="entry name" value="S4_RNA-bd_sf"/>
</dbReference>
<dbReference type="AlphaFoldDB" id="A0A1K1MXB2"/>
<dbReference type="OrthoDB" id="1012272at2"/>
<accession>A0A1K1MXB2</accession>
<evidence type="ECO:0000313" key="8">
    <source>
        <dbReference type="EMBL" id="WQG91304.1"/>
    </source>
</evidence>
<dbReference type="Gene3D" id="3.30.70.1560">
    <property type="entry name" value="Alpha-L RNA-binding motif"/>
    <property type="match status" value="1"/>
</dbReference>
<dbReference type="SUPFAM" id="SSF55174">
    <property type="entry name" value="Alpha-L RNA-binding motif"/>
    <property type="match status" value="1"/>
</dbReference>
<dbReference type="InterPro" id="IPR000748">
    <property type="entry name" value="PsdUridine_synth_RsuA/RluB/E/F"/>
</dbReference>
<dbReference type="InterPro" id="IPR006145">
    <property type="entry name" value="PsdUridine_synth_RsuA/RluA"/>
</dbReference>
<evidence type="ECO:0000259" key="6">
    <source>
        <dbReference type="SMART" id="SM00363"/>
    </source>
</evidence>
<dbReference type="InterPro" id="IPR002942">
    <property type="entry name" value="S4_RNA-bd"/>
</dbReference>
<dbReference type="GO" id="GO:0000455">
    <property type="term" value="P:enzyme-directed rRNA pseudouridine synthesis"/>
    <property type="evidence" value="ECO:0007669"/>
    <property type="project" value="UniProtKB-ARBA"/>
</dbReference>
<dbReference type="CDD" id="cd00165">
    <property type="entry name" value="S4"/>
    <property type="match status" value="1"/>
</dbReference>
<dbReference type="GO" id="GO:0003723">
    <property type="term" value="F:RNA binding"/>
    <property type="evidence" value="ECO:0007669"/>
    <property type="project" value="UniProtKB-KW"/>
</dbReference>
<feature type="region of interest" description="Disordered" evidence="5">
    <location>
        <begin position="254"/>
        <end position="409"/>
    </location>
</feature>
<dbReference type="InterPro" id="IPR018496">
    <property type="entry name" value="PsdUridine_synth_RsuA/RluB_CS"/>
</dbReference>
<protein>
    <recommendedName>
        <fullName evidence="4">Pseudouridine synthase</fullName>
        <ecNumber evidence="4">5.4.99.-</ecNumber>
    </recommendedName>
</protein>
<dbReference type="NCBIfam" id="NF007784">
    <property type="entry name" value="PRK10475.1"/>
    <property type="match status" value="1"/>
</dbReference>
<gene>
    <name evidence="8" type="primary">rluF</name>
    <name evidence="7" type="ORF">SAMN05661012_00976</name>
    <name evidence="8" type="ORF">SR876_07320</name>
</gene>
<dbReference type="Proteomes" id="UP001326715">
    <property type="component" value="Chromosome"/>
</dbReference>
<dbReference type="PANTHER" id="PTHR47683">
    <property type="entry name" value="PSEUDOURIDINE SYNTHASE FAMILY PROTEIN-RELATED"/>
    <property type="match status" value="1"/>
</dbReference>
<dbReference type="Gene3D" id="3.10.290.10">
    <property type="entry name" value="RNA-binding S4 domain"/>
    <property type="match status" value="1"/>
</dbReference>
<feature type="domain" description="RNA-binding S4" evidence="6">
    <location>
        <begin position="5"/>
        <end position="71"/>
    </location>
</feature>